<keyword evidence="2" id="KW-1185">Reference proteome</keyword>
<protein>
    <submittedName>
        <fullName evidence="1">Uncharacterized protein</fullName>
    </submittedName>
</protein>
<organism evidence="1 2">
    <name type="scientific">Streptomyces violaceusniger</name>
    <dbReference type="NCBI Taxonomy" id="68280"/>
    <lineage>
        <taxon>Bacteria</taxon>
        <taxon>Bacillati</taxon>
        <taxon>Actinomycetota</taxon>
        <taxon>Actinomycetes</taxon>
        <taxon>Kitasatosporales</taxon>
        <taxon>Streptomycetaceae</taxon>
        <taxon>Streptomyces</taxon>
        <taxon>Streptomyces violaceusniger group</taxon>
    </lineage>
</organism>
<evidence type="ECO:0000313" key="1">
    <source>
        <dbReference type="EMBL" id="GDY50721.1"/>
    </source>
</evidence>
<name>A0A4D4KN68_STRVO</name>
<dbReference type="Pfam" id="PF03060">
    <property type="entry name" value="NMO"/>
    <property type="match status" value="1"/>
</dbReference>
<evidence type="ECO:0000313" key="2">
    <source>
        <dbReference type="Proteomes" id="UP000301309"/>
    </source>
</evidence>
<accession>A0A4D4KN68</accession>
<comment type="caution">
    <text evidence="1">The sequence shown here is derived from an EMBL/GenBank/DDBJ whole genome shotgun (WGS) entry which is preliminary data.</text>
</comment>
<dbReference type="Gene3D" id="3.20.20.70">
    <property type="entry name" value="Aldolase class I"/>
    <property type="match status" value="1"/>
</dbReference>
<reference evidence="1 2" key="1">
    <citation type="journal article" date="2020" name="Int. J. Syst. Evol. Microbiol.">
        <title>Reclassification of Streptomyces castelarensis and Streptomyces sporoclivatus as later heterotypic synonyms of Streptomyces antimycoticus.</title>
        <authorList>
            <person name="Komaki H."/>
            <person name="Tamura T."/>
        </authorList>
    </citation>
    <scope>NUCLEOTIDE SEQUENCE [LARGE SCALE GENOMIC DNA]</scope>
    <source>
        <strain evidence="1 2">NBRC 13459</strain>
    </source>
</reference>
<gene>
    <name evidence="1" type="ORF">SVIO_013440</name>
</gene>
<proteinExistence type="predicted"/>
<sequence length="300" mass="30456">MSTAVDAGDLVIGTTPLGEPDARLAAAVGRAGGLGVLDLGTAGREALQAWEDIREWAAGGRYGVRVAAGCRLTPADLLDVRSTGTPTGGSHGGAPGPHTVVLGADSPWPVEAVADRCRVLVEVTDLDGALDAIGAGAHGLIARGSESGGRIGPLGTFVLLQRLLADPRVSLPVWACGGIGPRTAAASVLGGAAGVVLDTQLALLAESGLLEDRAAAIRSMDGSETTVLDGHRILRRRGRAPHIGPDLMVGQDGFLAARFAERWRDVGRTVRGIADAVREAAHEAVRTGSAVVSALRPGAP</sequence>
<dbReference type="Proteomes" id="UP000301309">
    <property type="component" value="Unassembled WGS sequence"/>
</dbReference>
<dbReference type="AlphaFoldDB" id="A0A4D4KN68"/>
<dbReference type="EMBL" id="BJHW01000001">
    <property type="protein sequence ID" value="GDY50721.1"/>
    <property type="molecule type" value="Genomic_DNA"/>
</dbReference>
<dbReference type="PANTHER" id="PTHR32332">
    <property type="entry name" value="2-NITROPROPANE DIOXYGENASE"/>
    <property type="match status" value="1"/>
</dbReference>
<dbReference type="SUPFAM" id="SSF51395">
    <property type="entry name" value="FMN-linked oxidoreductases"/>
    <property type="match status" value="1"/>
</dbReference>
<dbReference type="InterPro" id="IPR013785">
    <property type="entry name" value="Aldolase_TIM"/>
</dbReference>